<dbReference type="InterPro" id="IPR003959">
    <property type="entry name" value="ATPase_AAA_core"/>
</dbReference>
<dbReference type="RefSeq" id="WP_015325489.1">
    <property type="nucleotide sequence ID" value="NC_019977.1"/>
</dbReference>
<dbReference type="KEGG" id="mhz:Metho_2161"/>
<dbReference type="Proteomes" id="UP000010866">
    <property type="component" value="Chromosome"/>
</dbReference>
<feature type="domain" description="ATPase AAA-type core" evidence="1">
    <location>
        <begin position="210"/>
        <end position="321"/>
    </location>
</feature>
<evidence type="ECO:0000313" key="2">
    <source>
        <dbReference type="EMBL" id="AGB50324.1"/>
    </source>
</evidence>
<dbReference type="SUPFAM" id="SSF52540">
    <property type="entry name" value="P-loop containing nucleoside triphosphate hydrolases"/>
    <property type="match status" value="1"/>
</dbReference>
<dbReference type="Gene3D" id="3.40.50.300">
    <property type="entry name" value="P-loop containing nucleotide triphosphate hydrolases"/>
    <property type="match status" value="1"/>
</dbReference>
<dbReference type="EMBL" id="CP003362">
    <property type="protein sequence ID" value="AGB50324.1"/>
    <property type="molecule type" value="Genomic_DNA"/>
</dbReference>
<dbReference type="STRING" id="867904.Metho_2161"/>
<dbReference type="OrthoDB" id="380073at2157"/>
<sequence>MIKPDWNIFKAKFSDNPHRNFEWLCYSLFCQEYDKTPGIFRYKNQSGIETNPINKEGEVIGWQAKFYETPLKDHLDDFTEMLNKSKRDYPDITKIIVYTNLDWTKGTGQDAPKTKKTIEQRANDLSIEIDWRTASFFESPFVTTTNENIASHFFLLDGSIITLLKEKEKSTESLLSQIQTYIEFDTEKIEIDRSNILQKIKNNISERQIIILSGVGGVGKTAVIKKYYQELEKKIPFYIFKSNEFNVGNIKVLFSNFNLQDFIEAHREEENKIIVIDSAERLLDLQNTDPFKECLSAMIKNNWKIIFTTRTNYLEDLNYQFIEIYKIIPYNIDLQTLDEGKLIELSQKHGFILPEDKKVIELIKNSFYLKEYLKYYTKENLGYLNFRNNLWNKEIKKSKSTREQCFLHIALQRVKESQFFVTPNCDPYILEELYHDGILEYNTAGYFITQDIYEEWALERIIQNAYLKRSNNLDFFERIGEELPIRRSFRNWVSEKLLLKDESIQQFIEEAIDDEKIQLYWKDEILISILLSDYSDTFFELFEEKLLENNQELLKRISFLLKIACKEVDYEFITQLGIKKLNLYPIEYIFSKPKGEGWNSLIEFTYKFLNQIGVENTSFLLPIIYDWNGKFKHGKTTKLSSLIALKYYQWLVQKDSYYSHGDVKENLCKTILSGASEIKYELNQIFENILNNKWKRYGDPYYDMVNTILIKCMENIEVIKTLPDCILKLADLFWFQIPEKEKFESYSIMEIEKYFCIEENHQNYYPSSAFQTPIYWLLKRSPEKTILFIIKFTNKVVDCYAKSDFAKYEDKIEEVEVTIDDRTYKQYINDRLWNTYRGTKGSTYLLESIHMALEKFLLDFGKYTDQQTLERLLLFLLKNSKSASITAVVTSIVLAYPDKTFNVAMALFQTKQLLFYDTQRLFSEQYNNNTLLGLAGFRIDYKKEIYADERREACDDKHRKLSIENIILNYQLFRSKDISENEADRKQRIIWNILDEYHQKLPNKQDETEDDKTWRLFLARMDKRKIKPTIEEKEDGFVIHLNPEIDSELRKYIDRSVENDLEPMKYGRLKLWAKYKIQNDQRHQQYTQYENNPQLALKEVKEIVYTLEQAPEDTFYLFNYSIPAEVCSILLREYFGDISADDRIFCKEVVLNVACHSLQPNYKYQVSDGTQSTLSVLPLLLQKFPEDKIKIKIILILTMFKDETFGMAGTEFNEFAIIGIDSIWSVNFKEAQSLLFGYLLLKPRYEALKKDLRYGKYVRNTHDLYTEVNQKFLTENEEDIKKVIENKISFDDLKNIEQLDPRILKTAFKIIPLNTDNNEHKIIAQSIISTFAKELLSNRTKKIVDYNTGHSFLKKLAYFTLSSSEQDIPTYLRPFIDNFSSSEAIADLFEEFIVAEYRLNSYNNFWKVWDMFYEKVVDLCKDGDKQKDVKSIVQSYLFAQTYWNEKDTDWQTLTDANRRFFANIIKKIGPCTSTLYSISKLLNGIGSNYLNNGISWISEILTTNQNLWNEKLETNTIYYIENIVKKYSYKNREDIRKTVKLKQELLVVLNFLIEKESVVGYMVREDIL</sequence>
<name>L0L235_METHD</name>
<dbReference type="GO" id="GO:0005524">
    <property type="term" value="F:ATP binding"/>
    <property type="evidence" value="ECO:0007669"/>
    <property type="project" value="InterPro"/>
</dbReference>
<organism evidence="2 3">
    <name type="scientific">Methanomethylovorans hollandica (strain DSM 15978 / NBRC 107637 / DMS1)</name>
    <dbReference type="NCBI Taxonomy" id="867904"/>
    <lineage>
        <taxon>Archaea</taxon>
        <taxon>Methanobacteriati</taxon>
        <taxon>Methanobacteriota</taxon>
        <taxon>Stenosarchaea group</taxon>
        <taxon>Methanomicrobia</taxon>
        <taxon>Methanosarcinales</taxon>
        <taxon>Methanosarcinaceae</taxon>
        <taxon>Methanomethylovorans</taxon>
    </lineage>
</organism>
<dbReference type="HOGENOM" id="CLU_003028_0_0_2"/>
<dbReference type="NCBIfam" id="NF041815">
    <property type="entry name" value="Avs4"/>
    <property type="match status" value="1"/>
</dbReference>
<dbReference type="GeneID" id="14406674"/>
<evidence type="ECO:0000259" key="1">
    <source>
        <dbReference type="Pfam" id="PF00004"/>
    </source>
</evidence>
<protein>
    <submittedName>
        <fullName evidence="2">ATPase family protein associated with various cellular activities (AAA)</fullName>
    </submittedName>
</protein>
<dbReference type="InterPro" id="IPR027417">
    <property type="entry name" value="P-loop_NTPase"/>
</dbReference>
<keyword evidence="3" id="KW-1185">Reference proteome</keyword>
<accession>L0L235</accession>
<proteinExistence type="predicted"/>
<dbReference type="Pfam" id="PF00004">
    <property type="entry name" value="AAA"/>
    <property type="match status" value="1"/>
</dbReference>
<dbReference type="GO" id="GO:0016887">
    <property type="term" value="F:ATP hydrolysis activity"/>
    <property type="evidence" value="ECO:0007669"/>
    <property type="project" value="InterPro"/>
</dbReference>
<gene>
    <name evidence="2" type="ordered locus">Metho_2161</name>
</gene>
<evidence type="ECO:0000313" key="3">
    <source>
        <dbReference type="Proteomes" id="UP000010866"/>
    </source>
</evidence>
<reference evidence="3" key="1">
    <citation type="submission" date="2012-02" db="EMBL/GenBank/DDBJ databases">
        <title>Complete sequence of chromosome of Methanomethylovorans hollandica DSM 15978.</title>
        <authorList>
            <person name="Lucas S."/>
            <person name="Copeland A."/>
            <person name="Lapidus A."/>
            <person name="Glavina del Rio T."/>
            <person name="Dalin E."/>
            <person name="Tice H."/>
            <person name="Bruce D."/>
            <person name="Goodwin L."/>
            <person name="Pitluck S."/>
            <person name="Peters L."/>
            <person name="Mikhailova N."/>
            <person name="Held B."/>
            <person name="Kyrpides N."/>
            <person name="Mavromatis K."/>
            <person name="Ivanova N."/>
            <person name="Brettin T."/>
            <person name="Detter J.C."/>
            <person name="Han C."/>
            <person name="Larimer F."/>
            <person name="Land M."/>
            <person name="Hauser L."/>
            <person name="Markowitz V."/>
            <person name="Cheng J.-F."/>
            <person name="Hugenholtz P."/>
            <person name="Woyke T."/>
            <person name="Wu D."/>
            <person name="Spring S."/>
            <person name="Schroeder M."/>
            <person name="Brambilla E."/>
            <person name="Klenk H.-P."/>
            <person name="Eisen J.A."/>
        </authorList>
    </citation>
    <scope>NUCLEOTIDE SEQUENCE [LARGE SCALE GENOMIC DNA]</scope>
    <source>
        <strain evidence="3">DSM 15978 / NBRC 107637 / DMS1</strain>
    </source>
</reference>